<feature type="binding site" evidence="4">
    <location>
        <position position="139"/>
    </location>
    <ligand>
        <name>Mn(2+)</name>
        <dbReference type="ChEBI" id="CHEBI:29035"/>
        <label>1</label>
    </ligand>
</feature>
<evidence type="ECO:0000313" key="6">
    <source>
        <dbReference type="EMBL" id="RZD14410.1"/>
    </source>
</evidence>
<feature type="binding site" evidence="4">
    <location>
        <position position="112"/>
    </location>
    <ligand>
        <name>Mn(2+)</name>
        <dbReference type="ChEBI" id="CHEBI:29035"/>
        <label>1</label>
    </ligand>
</feature>
<evidence type="ECO:0000256" key="5">
    <source>
        <dbReference type="RuleBase" id="RU003684"/>
    </source>
</evidence>
<dbReference type="InterPro" id="IPR020855">
    <property type="entry name" value="Ureohydrolase_Mn_BS"/>
</dbReference>
<dbReference type="InterPro" id="IPR005925">
    <property type="entry name" value="Agmatinase-rel"/>
</dbReference>
<dbReference type="EC" id="3.5.3.11" evidence="6"/>
<dbReference type="PROSITE" id="PS51409">
    <property type="entry name" value="ARGINASE_2"/>
    <property type="match status" value="1"/>
</dbReference>
<feature type="binding site" evidence="4">
    <location>
        <position position="217"/>
    </location>
    <ligand>
        <name>Mn(2+)</name>
        <dbReference type="ChEBI" id="CHEBI:29035"/>
        <label>1</label>
    </ligand>
</feature>
<dbReference type="Gene3D" id="3.40.800.10">
    <property type="entry name" value="Ureohydrolase domain"/>
    <property type="match status" value="1"/>
</dbReference>
<feature type="binding site" evidence="4">
    <location>
        <position position="135"/>
    </location>
    <ligand>
        <name>Mn(2+)</name>
        <dbReference type="ChEBI" id="CHEBI:29035"/>
        <label>1</label>
    </ligand>
</feature>
<dbReference type="Proteomes" id="UP000320813">
    <property type="component" value="Unassembled WGS sequence"/>
</dbReference>
<comment type="cofactor">
    <cofactor evidence="4">
        <name>Mn(2+)</name>
        <dbReference type="ChEBI" id="CHEBI:29035"/>
    </cofactor>
    <text evidence="4">Binds 2 manganese ions per subunit.</text>
</comment>
<keyword evidence="2 4" id="KW-0479">Metal-binding</keyword>
<dbReference type="InterPro" id="IPR006035">
    <property type="entry name" value="Ureohydrolase"/>
</dbReference>
<gene>
    <name evidence="6" type="primary">speB</name>
    <name evidence="6" type="ORF">EVJ47_06030</name>
</gene>
<organism evidence="6 7">
    <name type="scientific">Candidatus Acidulodesulfobacterium ferriphilum</name>
    <dbReference type="NCBI Taxonomy" id="2597223"/>
    <lineage>
        <taxon>Bacteria</taxon>
        <taxon>Deltaproteobacteria</taxon>
        <taxon>Candidatus Acidulodesulfobacterales</taxon>
        <taxon>Candidatus Acidulodesulfobacterium</taxon>
    </lineage>
</organism>
<feature type="binding site" evidence="4">
    <location>
        <position position="137"/>
    </location>
    <ligand>
        <name>Mn(2+)</name>
        <dbReference type="ChEBI" id="CHEBI:29035"/>
        <label>1</label>
    </ligand>
</feature>
<evidence type="ECO:0000256" key="1">
    <source>
        <dbReference type="ARBA" id="ARBA00009227"/>
    </source>
</evidence>
<dbReference type="PROSITE" id="PS01053">
    <property type="entry name" value="ARGINASE_1"/>
    <property type="match status" value="1"/>
</dbReference>
<dbReference type="GO" id="GO:0008783">
    <property type="term" value="F:agmatinase activity"/>
    <property type="evidence" value="ECO:0007669"/>
    <property type="project" value="UniProtKB-EC"/>
</dbReference>
<proteinExistence type="inferred from homology"/>
<dbReference type="NCBIfam" id="TIGR01230">
    <property type="entry name" value="agmatinase"/>
    <property type="match status" value="1"/>
</dbReference>
<comment type="similarity">
    <text evidence="1">Belongs to the arginase family. Agmatinase subfamily.</text>
</comment>
<dbReference type="EMBL" id="SGBD01000003">
    <property type="protein sequence ID" value="RZD14410.1"/>
    <property type="molecule type" value="Genomic_DNA"/>
</dbReference>
<keyword evidence="3 5" id="KW-0378">Hydrolase</keyword>
<dbReference type="GO" id="GO:0046872">
    <property type="term" value="F:metal ion binding"/>
    <property type="evidence" value="ECO:0007669"/>
    <property type="project" value="UniProtKB-KW"/>
</dbReference>
<evidence type="ECO:0000313" key="7">
    <source>
        <dbReference type="Proteomes" id="UP000320813"/>
    </source>
</evidence>
<evidence type="ECO:0000256" key="3">
    <source>
        <dbReference type="ARBA" id="ARBA00022801"/>
    </source>
</evidence>
<dbReference type="Pfam" id="PF00491">
    <property type="entry name" value="Arginase"/>
    <property type="match status" value="1"/>
</dbReference>
<evidence type="ECO:0000256" key="4">
    <source>
        <dbReference type="PIRSR" id="PIRSR036979-1"/>
    </source>
</evidence>
<dbReference type="SUPFAM" id="SSF52768">
    <property type="entry name" value="Arginase/deacetylase"/>
    <property type="match status" value="1"/>
</dbReference>
<name>A0A519BAU7_9DELT</name>
<reference evidence="6 7" key="1">
    <citation type="submission" date="2019-01" db="EMBL/GenBank/DDBJ databases">
        <title>Insights into ecological role of a new deltaproteobacterial order Candidatus Sinidesulfobacterales (Sva0485) by metagenomics and metatranscriptomics.</title>
        <authorList>
            <person name="Tan S."/>
            <person name="Liu J."/>
            <person name="Fang Y."/>
            <person name="Hedlund B.P."/>
            <person name="Lian Z.H."/>
            <person name="Huang L.Y."/>
            <person name="Li J.T."/>
            <person name="Huang L.N."/>
            <person name="Li W.J."/>
            <person name="Jiang H.C."/>
            <person name="Dong H.L."/>
            <person name="Shu W.S."/>
        </authorList>
    </citation>
    <scope>NUCLEOTIDE SEQUENCE [LARGE SCALE GENOMIC DNA]</scope>
    <source>
        <strain evidence="6">AP3</strain>
    </source>
</reference>
<keyword evidence="4" id="KW-0464">Manganese</keyword>
<evidence type="ECO:0000256" key="2">
    <source>
        <dbReference type="ARBA" id="ARBA00022723"/>
    </source>
</evidence>
<comment type="caution">
    <text evidence="6">The sequence shown here is derived from an EMBL/GenBank/DDBJ whole genome shotgun (WGS) entry which is preliminary data.</text>
</comment>
<dbReference type="PIRSF" id="PIRSF036979">
    <property type="entry name" value="Arginase"/>
    <property type="match status" value="1"/>
</dbReference>
<dbReference type="AlphaFoldDB" id="A0A519BAU7"/>
<dbReference type="GO" id="GO:0033389">
    <property type="term" value="P:putrescine biosynthetic process from arginine, via agmatine"/>
    <property type="evidence" value="ECO:0007669"/>
    <property type="project" value="TreeGrafter"/>
</dbReference>
<accession>A0A519BAU7</accession>
<protein>
    <submittedName>
        <fullName evidence="6">Agmatinase</fullName>
        <ecNumber evidence="6">3.5.3.11</ecNumber>
    </submittedName>
</protein>
<feature type="binding site" evidence="4">
    <location>
        <position position="215"/>
    </location>
    <ligand>
        <name>Mn(2+)</name>
        <dbReference type="ChEBI" id="CHEBI:29035"/>
        <label>1</label>
    </ligand>
</feature>
<dbReference type="CDD" id="cd11593">
    <property type="entry name" value="Agmatinase-like_2"/>
    <property type="match status" value="1"/>
</dbReference>
<dbReference type="PANTHER" id="PTHR11358">
    <property type="entry name" value="ARGINASE/AGMATINASE"/>
    <property type="match status" value="1"/>
</dbReference>
<dbReference type="InterPro" id="IPR023696">
    <property type="entry name" value="Ureohydrolase_dom_sf"/>
</dbReference>
<sequence length="290" mass="32360">MKEENLISKTASFLNSSDSYENSKIVLLGIPMDYTASNIPGSRFAPKRIRELSGTLESYSPVFDETIDDKFYDIGDIVMPWGNIDKSIKFIDKIAKDLLGDGKKIVGIGGDHLITYPIIKQYISVFKDLTVVHLDAHTDLRDQWSNEKFSHATVLRRVYEVLKEGSLYQFGIRSGSKEEFEFADKFTRLYKYDVCEPLKRVIGQLIGRDIYLTIDIDVLDPAFAPGTGYLEAGGISSKELFDAVSLIISELNVVGVDVVEVCPPTDNSDRTSAIAAKLIREIIIGLSKKS</sequence>
<dbReference type="PANTHER" id="PTHR11358:SF26">
    <property type="entry name" value="GUANIDINO ACID HYDROLASE, MITOCHONDRIAL"/>
    <property type="match status" value="1"/>
</dbReference>